<name>A0ABX0KVM5_9NEIS</name>
<dbReference type="Gene3D" id="3.55.50.10">
    <property type="entry name" value="Baseplate protein-like domains"/>
    <property type="match status" value="1"/>
</dbReference>
<gene>
    <name evidence="1" type="ORF">HA050_21755</name>
</gene>
<accession>A0ABX0KVM5</accession>
<dbReference type="Pfam" id="PF05954">
    <property type="entry name" value="Phage_GPD"/>
    <property type="match status" value="1"/>
</dbReference>
<feature type="non-terminal residue" evidence="1">
    <location>
        <position position="1"/>
    </location>
</feature>
<evidence type="ECO:0000313" key="1">
    <source>
        <dbReference type="EMBL" id="NHQ88721.1"/>
    </source>
</evidence>
<comment type="caution">
    <text evidence="1">The sequence shown here is derived from an EMBL/GenBank/DDBJ whole genome shotgun (WGS) entry which is preliminary data.</text>
</comment>
<dbReference type="Gene3D" id="2.30.110.50">
    <property type="match status" value="1"/>
</dbReference>
<sequence>DLLASFAAAFSQNQRLISLQLGDGAAWGEQLLPQRVDGSEGINQAYRYQIDCLSPDGALALKSLLGLPIVLSVADANGDAVERCGVISQAQLLGSDGGFAKYALTAEPPFALLRYRRTSRVFQDLSVPDIVKQVLAEHQAKNPVFAAVQTLDFKLSGTHGPRSYCLQYRESDFDFLTRLLAEEG</sequence>
<dbReference type="EMBL" id="JAAOLX010000038">
    <property type="protein sequence ID" value="NHQ88721.1"/>
    <property type="molecule type" value="Genomic_DNA"/>
</dbReference>
<protein>
    <submittedName>
        <fullName evidence="1">Type VI secretion system tip protein VgrG</fullName>
    </submittedName>
</protein>
<reference evidence="1 2" key="1">
    <citation type="submission" date="2020-03" db="EMBL/GenBank/DDBJ databases">
        <title>Draft genome sequence of environmentally isolated violet-colored cultures.</title>
        <authorList>
            <person name="Wilson H.S."/>
        </authorList>
    </citation>
    <scope>NUCLEOTIDE SEQUENCE [LARGE SCALE GENOMIC DNA]</scope>
    <source>
        <strain evidence="1 2">HSC-16F04</strain>
    </source>
</reference>
<organism evidence="1 2">
    <name type="scientific">Iodobacter violaceini</name>
    <dbReference type="NCBI Taxonomy" id="3044271"/>
    <lineage>
        <taxon>Bacteria</taxon>
        <taxon>Pseudomonadati</taxon>
        <taxon>Pseudomonadota</taxon>
        <taxon>Betaproteobacteria</taxon>
        <taxon>Neisseriales</taxon>
        <taxon>Chitinibacteraceae</taxon>
        <taxon>Iodobacter</taxon>
    </lineage>
</organism>
<feature type="non-terminal residue" evidence="1">
    <location>
        <position position="184"/>
    </location>
</feature>
<dbReference type="Proteomes" id="UP000712570">
    <property type="component" value="Unassembled WGS sequence"/>
</dbReference>
<evidence type="ECO:0000313" key="2">
    <source>
        <dbReference type="Proteomes" id="UP000712570"/>
    </source>
</evidence>
<proteinExistence type="predicted"/>
<dbReference type="SUPFAM" id="SSF69279">
    <property type="entry name" value="Phage tail proteins"/>
    <property type="match status" value="1"/>
</dbReference>
<keyword evidence="2" id="KW-1185">Reference proteome</keyword>